<dbReference type="AlphaFoldDB" id="A0A0E9X9W2"/>
<evidence type="ECO:0000313" key="2">
    <source>
        <dbReference type="EMBL" id="JAH98488.1"/>
    </source>
</evidence>
<dbReference type="EMBL" id="GBXM01010089">
    <property type="protein sequence ID" value="JAH98488.1"/>
    <property type="molecule type" value="Transcribed_RNA"/>
</dbReference>
<reference evidence="2" key="1">
    <citation type="submission" date="2014-11" db="EMBL/GenBank/DDBJ databases">
        <authorList>
            <person name="Amaro Gonzalez C."/>
        </authorList>
    </citation>
    <scope>NUCLEOTIDE SEQUENCE</scope>
</reference>
<organism evidence="2">
    <name type="scientific">Anguilla anguilla</name>
    <name type="common">European freshwater eel</name>
    <name type="synonym">Muraena anguilla</name>
    <dbReference type="NCBI Taxonomy" id="7936"/>
    <lineage>
        <taxon>Eukaryota</taxon>
        <taxon>Metazoa</taxon>
        <taxon>Chordata</taxon>
        <taxon>Craniata</taxon>
        <taxon>Vertebrata</taxon>
        <taxon>Euteleostomi</taxon>
        <taxon>Actinopterygii</taxon>
        <taxon>Neopterygii</taxon>
        <taxon>Teleostei</taxon>
        <taxon>Anguilliformes</taxon>
        <taxon>Anguillidae</taxon>
        <taxon>Anguilla</taxon>
    </lineage>
</organism>
<reference evidence="2" key="2">
    <citation type="journal article" date="2015" name="Fish Shellfish Immunol.">
        <title>Early steps in the European eel (Anguilla anguilla)-Vibrio vulnificus interaction in the gills: Role of the RtxA13 toxin.</title>
        <authorList>
            <person name="Callol A."/>
            <person name="Pajuelo D."/>
            <person name="Ebbesson L."/>
            <person name="Teles M."/>
            <person name="MacKenzie S."/>
            <person name="Amaro C."/>
        </authorList>
    </citation>
    <scope>NUCLEOTIDE SEQUENCE</scope>
</reference>
<feature type="chain" id="PRO_5002435164" evidence="1">
    <location>
        <begin position="31"/>
        <end position="84"/>
    </location>
</feature>
<accession>A0A0E9X9W2</accession>
<protein>
    <submittedName>
        <fullName evidence="2">Uncharacterized protein</fullName>
    </submittedName>
</protein>
<feature type="signal peptide" evidence="1">
    <location>
        <begin position="1"/>
        <end position="30"/>
    </location>
</feature>
<name>A0A0E9X9W2_ANGAN</name>
<evidence type="ECO:0000256" key="1">
    <source>
        <dbReference type="SAM" id="SignalP"/>
    </source>
</evidence>
<keyword evidence="1" id="KW-0732">Signal</keyword>
<proteinExistence type="predicted"/>
<sequence>MPSLLIWTVERISFCLVLIFLCTPSHLCVGKEKSILNKDYASFKKKRAYSMSRFQKYFKNERIFRNMSFSSDITQYLDLSPTCV</sequence>